<dbReference type="Pfam" id="PF02333">
    <property type="entry name" value="Phytase"/>
    <property type="match status" value="1"/>
</dbReference>
<sequence length="347" mass="37269">MSRTIATAALSLSLLTACAVMDPAYVAVPITADFETPIMASVGDSADDPAIFINPDGGGFIAATDKQAGLYIYTLEGEQREFMPIGTINNVDLRSGVAWQGTDSVLLVASNDETNEIMLVLYDPKTDMFSRPEPAAISVGDFSPYGICMGRSANDGLYIGLTSKAGLYQQYLMSLSAPTITARKVREFTTGTKTEGCVFDDRTRQLYIAEETGSLYQYPAAPSGKDEPIILMQAGDYGSKADLEGVTLYPVGDDGGYLIVSSQGNNSYVTFSLPDHRFVGRFTIVDGAVDGVTTTDGIDVTAQATQQFPVGFLVVQDDEDDSSPSQRGKRQNLKVIDWRTIQAALTE</sequence>
<feature type="chain" id="PRO_5035201689" description="BPP domain-containing protein" evidence="1">
    <location>
        <begin position="20"/>
        <end position="347"/>
    </location>
</feature>
<reference evidence="3" key="1">
    <citation type="journal article" date="2014" name="Int. J. Syst. Evol. Microbiol.">
        <title>Complete genome sequence of Corynebacterium casei LMG S-19264T (=DSM 44701T), isolated from a smear-ripened cheese.</title>
        <authorList>
            <consortium name="US DOE Joint Genome Institute (JGI-PGF)"/>
            <person name="Walter F."/>
            <person name="Albersmeier A."/>
            <person name="Kalinowski J."/>
            <person name="Ruckert C."/>
        </authorList>
    </citation>
    <scope>NUCLEOTIDE SEQUENCE</scope>
    <source>
        <strain evidence="3">KCTC 32513</strain>
    </source>
</reference>
<keyword evidence="1" id="KW-0732">Signal</keyword>
<name>A0A8J3G1F6_9PROT</name>
<evidence type="ECO:0000256" key="1">
    <source>
        <dbReference type="SAM" id="SignalP"/>
    </source>
</evidence>
<dbReference type="RefSeq" id="WP_189495064.1">
    <property type="nucleotide sequence ID" value="NZ_BMZH01000002.1"/>
</dbReference>
<gene>
    <name evidence="3" type="ORF">GCM10009069_04780</name>
</gene>
<dbReference type="Gene3D" id="2.120.10.30">
    <property type="entry name" value="TolB, C-terminal domain"/>
    <property type="match status" value="1"/>
</dbReference>
<dbReference type="AlphaFoldDB" id="A0A8J3G1F6"/>
<evidence type="ECO:0000313" key="3">
    <source>
        <dbReference type="EMBL" id="GHA84705.1"/>
    </source>
</evidence>
<dbReference type="PROSITE" id="PS51662">
    <property type="entry name" value="BP_PHYTASE"/>
    <property type="match status" value="1"/>
</dbReference>
<organism evidence="3 4">
    <name type="scientific">Algimonas arctica</name>
    <dbReference type="NCBI Taxonomy" id="1479486"/>
    <lineage>
        <taxon>Bacteria</taxon>
        <taxon>Pseudomonadati</taxon>
        <taxon>Pseudomonadota</taxon>
        <taxon>Alphaproteobacteria</taxon>
        <taxon>Maricaulales</taxon>
        <taxon>Robiginitomaculaceae</taxon>
        <taxon>Algimonas</taxon>
    </lineage>
</organism>
<comment type="caution">
    <text evidence="3">The sequence shown here is derived from an EMBL/GenBank/DDBJ whole genome shotgun (WGS) entry which is preliminary data.</text>
</comment>
<dbReference type="PROSITE" id="PS51257">
    <property type="entry name" value="PROKAR_LIPOPROTEIN"/>
    <property type="match status" value="1"/>
</dbReference>
<dbReference type="InterPro" id="IPR011042">
    <property type="entry name" value="6-blade_b-propeller_TolB-like"/>
</dbReference>
<feature type="domain" description="BPP" evidence="2">
    <location>
        <begin position="20"/>
        <end position="345"/>
    </location>
</feature>
<accession>A0A8J3G1F6</accession>
<proteinExistence type="predicted"/>
<evidence type="ECO:0000259" key="2">
    <source>
        <dbReference type="PROSITE" id="PS51662"/>
    </source>
</evidence>
<evidence type="ECO:0000313" key="4">
    <source>
        <dbReference type="Proteomes" id="UP000634004"/>
    </source>
</evidence>
<keyword evidence="4" id="KW-1185">Reference proteome</keyword>
<dbReference type="GO" id="GO:0016158">
    <property type="term" value="F:inositol hexakisphosphate 3-phosphatase activity"/>
    <property type="evidence" value="ECO:0007669"/>
    <property type="project" value="InterPro"/>
</dbReference>
<dbReference type="InterPro" id="IPR003431">
    <property type="entry name" value="B-propeller_Phytase"/>
</dbReference>
<protein>
    <recommendedName>
        <fullName evidence="2">BPP domain-containing protein</fullName>
    </recommendedName>
</protein>
<feature type="signal peptide" evidence="1">
    <location>
        <begin position="1"/>
        <end position="19"/>
    </location>
</feature>
<dbReference type="EMBL" id="BMZH01000002">
    <property type="protein sequence ID" value="GHA84705.1"/>
    <property type="molecule type" value="Genomic_DNA"/>
</dbReference>
<dbReference type="SUPFAM" id="SSF50956">
    <property type="entry name" value="Thermostable phytase (3-phytase)"/>
    <property type="match status" value="1"/>
</dbReference>
<dbReference type="Proteomes" id="UP000634004">
    <property type="component" value="Unassembled WGS sequence"/>
</dbReference>
<reference evidence="3" key="2">
    <citation type="submission" date="2020-09" db="EMBL/GenBank/DDBJ databases">
        <authorList>
            <person name="Sun Q."/>
            <person name="Kim S."/>
        </authorList>
    </citation>
    <scope>NUCLEOTIDE SEQUENCE</scope>
    <source>
        <strain evidence="3">KCTC 32513</strain>
    </source>
</reference>